<protein>
    <submittedName>
        <fullName evidence="1">Uncharacterized protein</fullName>
    </submittedName>
</protein>
<accession>A0ABY7X535</accession>
<keyword evidence="2" id="KW-1185">Reference proteome</keyword>
<organism evidence="1 2">
    <name type="scientific">Exiguobacterium marinum</name>
    <dbReference type="NCBI Taxonomy" id="273528"/>
    <lineage>
        <taxon>Bacteria</taxon>
        <taxon>Bacillati</taxon>
        <taxon>Bacillota</taxon>
        <taxon>Bacilli</taxon>
        <taxon>Bacillales</taxon>
        <taxon>Bacillales Family XII. Incertae Sedis</taxon>
        <taxon>Exiguobacterium</taxon>
    </lineage>
</organism>
<evidence type="ECO:0000313" key="1">
    <source>
        <dbReference type="EMBL" id="WDH77193.1"/>
    </source>
</evidence>
<gene>
    <name evidence="1" type="ORF">PTI97_06660</name>
</gene>
<name>A0ABY7X535_9BACL</name>
<dbReference type="EMBL" id="CP118099">
    <property type="protein sequence ID" value="WDH77193.1"/>
    <property type="molecule type" value="Genomic_DNA"/>
</dbReference>
<sequence length="307" mass="34479">MTFDQPFKGTILHMEWGQDIPDVKEKVIVLPTTKFSYDNIEDAYTVDFAGEVLNDQEANAYLSLLASKGAAGYLITPYEDDPYGMGFVFTSSYMPLDGTGVDSDTAEQLRDGQSIKVEPYREEVPYVEFVQTGKTDQEIIIMSRLDSSWHGAHYLSAVGPSTVLYHLMQVMDEETPDYTIRYVFLNGNGDSRVASDDFLERLMVQREKVDAVVMLDILGTGDGPLYVRTKGMKSYRILEQSPFDQLAVRSMGSSPGDAYDEAGLPYIILSDSLEGSWHVFTEKDTFEWLSEDGLADAVDWLHAWLTN</sequence>
<dbReference type="SUPFAM" id="SSF53187">
    <property type="entry name" value="Zn-dependent exopeptidases"/>
    <property type="match status" value="1"/>
</dbReference>
<evidence type="ECO:0000313" key="2">
    <source>
        <dbReference type="Proteomes" id="UP001213680"/>
    </source>
</evidence>
<proteinExistence type="predicted"/>
<dbReference type="Proteomes" id="UP001213680">
    <property type="component" value="Chromosome"/>
</dbReference>
<reference evidence="1 2" key="1">
    <citation type="submission" date="2023-02" db="EMBL/GenBank/DDBJ databases">
        <title>A bacterium isolated from plastisphere.</title>
        <authorList>
            <person name="Sun Y."/>
        </authorList>
    </citation>
    <scope>NUCLEOTIDE SEQUENCE [LARGE SCALE GENOMIC DNA]</scope>
    <source>
        <strain evidence="2">a-1</strain>
    </source>
</reference>
<dbReference type="Gene3D" id="3.40.630.10">
    <property type="entry name" value="Zn peptidases"/>
    <property type="match status" value="1"/>
</dbReference>
<dbReference type="RefSeq" id="WP_274357632.1">
    <property type="nucleotide sequence ID" value="NZ_CP118099.1"/>
</dbReference>